<dbReference type="AlphaFoldDB" id="A0A395XUH4"/>
<dbReference type="PANTHER" id="PTHR43581:SF2">
    <property type="entry name" value="EXCINUCLEASE ATPASE SUBUNIT"/>
    <property type="match status" value="1"/>
</dbReference>
<dbReference type="PANTHER" id="PTHR43581">
    <property type="entry name" value="ATP/GTP PHOSPHATASE"/>
    <property type="match status" value="1"/>
</dbReference>
<dbReference type="Pfam" id="PF13175">
    <property type="entry name" value="AAA_15"/>
    <property type="match status" value="1"/>
</dbReference>
<evidence type="ECO:0000313" key="2">
    <source>
        <dbReference type="EMBL" id="RGW62391.1"/>
    </source>
</evidence>
<dbReference type="CDD" id="cd00267">
    <property type="entry name" value="ABC_ATPase"/>
    <property type="match status" value="1"/>
</dbReference>
<dbReference type="Proteomes" id="UP000265775">
    <property type="component" value="Unassembled WGS sequence"/>
</dbReference>
<sequence length="511" mass="56972">MKLEIQSLGKISNASIRLDGITAIVGNNDAGKSTVGKALFTAIDAFHDFDEETEKELQQSLFFSILSFLMSNIDALATQENGSLRPFTDTLPKRLLGLRGSPSEEDIRSALLHTRIMTSPPRYGSSIWAQYEKAVKDGPLSTEFIHNLQQLLSIPDTSFAAKYAGNTLKTMFGGQISNRIESVPADGFLRLENGKILSEMEFANDQVSQASFMMPNSTRVVMLDDPKAVDDTFDNTDNISRRFNGIWESPYEREARALRRLLGRRGPNGSESSIANQILAQQDLSELTAHLANAFPFKISPSSDGRMLISGSKSNLSEPILASNASAGGKATMLLRYLFEEHMLRSGDFLILDEPEIHLHPQLQIAYARYIVGAAQKIGVRVLLTTHSPYFLQALTTYSQLFGFKQQLSVYSAQSQTNQSITFVEEDNKGIARIFENMAQPFLTLERDIANDLTGAIMLNFKDCLSWIYMHTELATIDQLSFDENVCRSVSESKQQQYNFDKYAELFPGSK</sequence>
<protein>
    <recommendedName>
        <fullName evidence="1">Endonuclease GajA/Old nuclease/RecF-like AAA domain-containing protein</fullName>
    </recommendedName>
</protein>
<dbReference type="InterPro" id="IPR027417">
    <property type="entry name" value="P-loop_NTPase"/>
</dbReference>
<feature type="domain" description="Endonuclease GajA/Old nuclease/RecF-like AAA" evidence="1">
    <location>
        <begin position="297"/>
        <end position="391"/>
    </location>
</feature>
<dbReference type="RefSeq" id="WP_117761344.1">
    <property type="nucleotide sequence ID" value="NZ_QSAM01000023.1"/>
</dbReference>
<evidence type="ECO:0000313" key="3">
    <source>
        <dbReference type="Proteomes" id="UP000265775"/>
    </source>
</evidence>
<organism evidence="2 3">
    <name type="scientific">Bifidobacterium longum</name>
    <dbReference type="NCBI Taxonomy" id="216816"/>
    <lineage>
        <taxon>Bacteria</taxon>
        <taxon>Bacillati</taxon>
        <taxon>Actinomycetota</taxon>
        <taxon>Actinomycetes</taxon>
        <taxon>Bifidobacteriales</taxon>
        <taxon>Bifidobacteriaceae</taxon>
        <taxon>Bifidobacterium</taxon>
    </lineage>
</organism>
<comment type="caution">
    <text evidence="2">The sequence shown here is derived from an EMBL/GenBank/DDBJ whole genome shotgun (WGS) entry which is preliminary data.</text>
</comment>
<dbReference type="InterPro" id="IPR041685">
    <property type="entry name" value="AAA_GajA/Old/RecF-like"/>
</dbReference>
<proteinExistence type="predicted"/>
<dbReference type="SUPFAM" id="SSF52540">
    <property type="entry name" value="P-loop containing nucleoside triphosphate hydrolases"/>
    <property type="match status" value="1"/>
</dbReference>
<evidence type="ECO:0000259" key="1">
    <source>
        <dbReference type="Pfam" id="PF13175"/>
    </source>
</evidence>
<name>A0A395XUH4_BIFLN</name>
<dbReference type="Gene3D" id="3.40.50.300">
    <property type="entry name" value="P-loop containing nucleotide triphosphate hydrolases"/>
    <property type="match status" value="2"/>
</dbReference>
<dbReference type="EMBL" id="QSAR01000041">
    <property type="protein sequence ID" value="RGW62391.1"/>
    <property type="molecule type" value="Genomic_DNA"/>
</dbReference>
<accession>A0A395XUH4</accession>
<gene>
    <name evidence="2" type="ORF">DWV59_12535</name>
</gene>
<reference evidence="2 3" key="1">
    <citation type="submission" date="2018-08" db="EMBL/GenBank/DDBJ databases">
        <title>A genome reference for cultivated species of the human gut microbiota.</title>
        <authorList>
            <person name="Zou Y."/>
            <person name="Xue W."/>
            <person name="Luo G."/>
        </authorList>
    </citation>
    <scope>NUCLEOTIDE SEQUENCE [LARGE SCALE GENOMIC DNA]</scope>
    <source>
        <strain evidence="2 3">AF11-12</strain>
    </source>
</reference>
<dbReference type="InterPro" id="IPR051396">
    <property type="entry name" value="Bact_Antivir_Def_Nuclease"/>
</dbReference>